<evidence type="ECO:0000313" key="3">
    <source>
        <dbReference type="EMBL" id="QJE02318.1"/>
    </source>
</evidence>
<dbReference type="PRINTS" id="PR00811">
    <property type="entry name" value="BCTERIALGSPD"/>
</dbReference>
<keyword evidence="4" id="KW-1185">Reference proteome</keyword>
<evidence type="ECO:0000256" key="1">
    <source>
        <dbReference type="RuleBase" id="RU004003"/>
    </source>
</evidence>
<name>A0A7Z2VZJ6_9BURK</name>
<dbReference type="InterPro" id="IPR004846">
    <property type="entry name" value="T2SS/T3SS_dom"/>
</dbReference>
<feature type="domain" description="Type II/III secretion system secretin-like" evidence="2">
    <location>
        <begin position="61"/>
        <end position="214"/>
    </location>
</feature>
<dbReference type="Pfam" id="PF00263">
    <property type="entry name" value="Secretin"/>
    <property type="match status" value="1"/>
</dbReference>
<dbReference type="PANTHER" id="PTHR30332">
    <property type="entry name" value="PROBABLE GENERAL SECRETION PATHWAY PROTEIN D"/>
    <property type="match status" value="1"/>
</dbReference>
<proteinExistence type="inferred from homology"/>
<reference evidence="3 4" key="1">
    <citation type="submission" date="2020-04" db="EMBL/GenBank/DDBJ databases">
        <title>Genome sequencing of novel species.</title>
        <authorList>
            <person name="Heo J."/>
            <person name="Kim S.-J."/>
            <person name="Kim J.-S."/>
            <person name="Hong S.-B."/>
            <person name="Kwon S.-W."/>
        </authorList>
    </citation>
    <scope>NUCLEOTIDE SEQUENCE [LARGE SCALE GENOMIC DNA]</scope>
    <source>
        <strain evidence="3 4">GN2-R2</strain>
    </source>
</reference>
<comment type="similarity">
    <text evidence="1">Belongs to the bacterial secretin family.</text>
</comment>
<dbReference type="EMBL" id="CP051685">
    <property type="protein sequence ID" value="QJE02318.1"/>
    <property type="molecule type" value="Genomic_DNA"/>
</dbReference>
<evidence type="ECO:0000259" key="2">
    <source>
        <dbReference type="Pfam" id="PF00263"/>
    </source>
</evidence>
<protein>
    <submittedName>
        <fullName evidence="3">Type II and III secretion system protein</fullName>
    </submittedName>
</protein>
<dbReference type="GO" id="GO:0009306">
    <property type="term" value="P:protein secretion"/>
    <property type="evidence" value="ECO:0007669"/>
    <property type="project" value="InterPro"/>
</dbReference>
<dbReference type="Proteomes" id="UP000502415">
    <property type="component" value="Chromosome"/>
</dbReference>
<dbReference type="GO" id="GO:0015627">
    <property type="term" value="C:type II protein secretion system complex"/>
    <property type="evidence" value="ECO:0007669"/>
    <property type="project" value="TreeGrafter"/>
</dbReference>
<dbReference type="InterPro" id="IPR001775">
    <property type="entry name" value="GspD/PilQ"/>
</dbReference>
<accession>A0A7Z2VZJ6</accession>
<dbReference type="PANTHER" id="PTHR30332:SF17">
    <property type="entry name" value="TYPE IV PILIATION SYSTEM PROTEIN DR_0774-RELATED"/>
    <property type="match status" value="1"/>
</dbReference>
<organism evidence="3 4">
    <name type="scientific">Massilia forsythiae</name>
    <dbReference type="NCBI Taxonomy" id="2728020"/>
    <lineage>
        <taxon>Bacteria</taxon>
        <taxon>Pseudomonadati</taxon>
        <taxon>Pseudomonadota</taxon>
        <taxon>Betaproteobacteria</taxon>
        <taxon>Burkholderiales</taxon>
        <taxon>Oxalobacteraceae</taxon>
        <taxon>Telluria group</taxon>
        <taxon>Massilia</taxon>
    </lineage>
</organism>
<dbReference type="AlphaFoldDB" id="A0A7Z2VZJ6"/>
<evidence type="ECO:0000313" key="4">
    <source>
        <dbReference type="Proteomes" id="UP000502415"/>
    </source>
</evidence>
<dbReference type="KEGG" id="mfy:HH212_21725"/>
<sequence>MFGVMGVASKQGVYQDVPRRQEAGDNLLADAPPFVRRGANTGGVFLGLAATLSSRIKLGINDGDVRVLASPELTARSGGKARLQVGGEVPIQQVGALGAVNVSYKPYGIILEIEPQIDADDVITARISSELSQIDASVSTSSVPGFLTRNTSTEVSLKSGEAVALSGLVNSEMSSAVDRVPVLSRIPILGRLFRSDDFRSNKTELVVLLEPEIIAPGAGLAMQLRERGEAGKAAFEDKLRRP</sequence>
<dbReference type="InterPro" id="IPR050810">
    <property type="entry name" value="Bact_Secretion_Sys_Channel"/>
</dbReference>
<dbReference type="RefSeq" id="WP_170204405.1">
    <property type="nucleotide sequence ID" value="NZ_CP051685.1"/>
</dbReference>
<gene>
    <name evidence="3" type="ORF">HH212_21725</name>
</gene>